<dbReference type="PANTHER" id="PTHR43663">
    <property type="entry name" value="CHROMATE TRANSPORT PROTEIN-RELATED"/>
    <property type="match status" value="1"/>
</dbReference>
<dbReference type="PANTHER" id="PTHR43663:SF1">
    <property type="entry name" value="CHROMATE TRANSPORTER"/>
    <property type="match status" value="1"/>
</dbReference>
<comment type="subcellular location">
    <subcellularLocation>
        <location evidence="1">Cell membrane</location>
        <topology evidence="1">Multi-pass membrane protein</topology>
    </subcellularLocation>
</comment>
<name>A0AAP2RG77_9FIRM</name>
<sequence>MSVSQNTVPSKESPKPGFQESCRLWFWLFRVNLFISTFTFGGGYVVVPMIRKYFVFQKRLFTEEELVSMAAVAQSTPGAIAINLSALAGYHTAGLVGAVISCTAAVIPPFAILSLVSLWYAAFASNLLIAAVLKGMQAGVAALIVDLVADMCAMVLKERSVLLTAMVPAAFCAVFFLSINVALILVACCLLCILRIWQRQRKEKSNESFT</sequence>
<proteinExistence type="inferred from homology"/>
<reference evidence="8 9" key="1">
    <citation type="submission" date="2021-11" db="EMBL/GenBank/DDBJ databases">
        <title>Lacrimispora sp. nov. NSJ-141 isolated from human feces.</title>
        <authorList>
            <person name="Abdugheni R."/>
        </authorList>
    </citation>
    <scope>NUCLEOTIDE SEQUENCE [LARGE SCALE GENOMIC DNA]</scope>
    <source>
        <strain evidence="8 9">NSJ-141</strain>
    </source>
</reference>
<organism evidence="8 9">
    <name type="scientific">Lientehia hominis</name>
    <dbReference type="NCBI Taxonomy" id="2897778"/>
    <lineage>
        <taxon>Bacteria</taxon>
        <taxon>Bacillati</taxon>
        <taxon>Bacillota</taxon>
        <taxon>Clostridia</taxon>
        <taxon>Lachnospirales</taxon>
        <taxon>Lachnospiraceae</taxon>
        <taxon>Lientehia</taxon>
    </lineage>
</organism>
<accession>A0AAP2RG77</accession>
<dbReference type="RefSeq" id="WP_231061328.1">
    <property type="nucleotide sequence ID" value="NZ_JAJNOR010000001.1"/>
</dbReference>
<feature type="transmembrane region" description="Helical" evidence="7">
    <location>
        <begin position="66"/>
        <end position="90"/>
    </location>
</feature>
<dbReference type="InterPro" id="IPR052518">
    <property type="entry name" value="CHR_Transporter"/>
</dbReference>
<keyword evidence="3" id="KW-1003">Cell membrane</keyword>
<evidence type="ECO:0000256" key="6">
    <source>
        <dbReference type="ARBA" id="ARBA00023136"/>
    </source>
</evidence>
<evidence type="ECO:0000256" key="4">
    <source>
        <dbReference type="ARBA" id="ARBA00022692"/>
    </source>
</evidence>
<feature type="transmembrane region" description="Helical" evidence="7">
    <location>
        <begin position="127"/>
        <end position="149"/>
    </location>
</feature>
<keyword evidence="9" id="KW-1185">Reference proteome</keyword>
<dbReference type="Pfam" id="PF02417">
    <property type="entry name" value="Chromate_transp"/>
    <property type="match status" value="1"/>
</dbReference>
<evidence type="ECO:0000256" key="5">
    <source>
        <dbReference type="ARBA" id="ARBA00022989"/>
    </source>
</evidence>
<dbReference type="InterPro" id="IPR003370">
    <property type="entry name" value="Chromate_transpt"/>
</dbReference>
<keyword evidence="4 7" id="KW-0812">Transmembrane</keyword>
<feature type="transmembrane region" description="Helical" evidence="7">
    <location>
        <begin position="96"/>
        <end position="120"/>
    </location>
</feature>
<feature type="transmembrane region" description="Helical" evidence="7">
    <location>
        <begin position="161"/>
        <end position="194"/>
    </location>
</feature>
<protein>
    <submittedName>
        <fullName evidence="8">Chromate transporter</fullName>
    </submittedName>
</protein>
<dbReference type="AlphaFoldDB" id="A0AAP2RG77"/>
<evidence type="ECO:0000313" key="9">
    <source>
        <dbReference type="Proteomes" id="UP001299265"/>
    </source>
</evidence>
<comment type="caution">
    <text evidence="8">The sequence shown here is derived from an EMBL/GenBank/DDBJ whole genome shotgun (WGS) entry which is preliminary data.</text>
</comment>
<dbReference type="GO" id="GO:0015109">
    <property type="term" value="F:chromate transmembrane transporter activity"/>
    <property type="evidence" value="ECO:0007669"/>
    <property type="project" value="InterPro"/>
</dbReference>
<evidence type="ECO:0000256" key="2">
    <source>
        <dbReference type="ARBA" id="ARBA00005262"/>
    </source>
</evidence>
<feature type="transmembrane region" description="Helical" evidence="7">
    <location>
        <begin position="24"/>
        <end position="46"/>
    </location>
</feature>
<evidence type="ECO:0000256" key="1">
    <source>
        <dbReference type="ARBA" id="ARBA00004651"/>
    </source>
</evidence>
<evidence type="ECO:0000313" key="8">
    <source>
        <dbReference type="EMBL" id="MCD2491392.1"/>
    </source>
</evidence>
<dbReference type="GO" id="GO:0005886">
    <property type="term" value="C:plasma membrane"/>
    <property type="evidence" value="ECO:0007669"/>
    <property type="project" value="UniProtKB-SubCell"/>
</dbReference>
<gene>
    <name evidence="8" type="ORF">LQE92_01960</name>
</gene>
<dbReference type="EMBL" id="JAJNOR010000001">
    <property type="protein sequence ID" value="MCD2491392.1"/>
    <property type="molecule type" value="Genomic_DNA"/>
</dbReference>
<evidence type="ECO:0000256" key="3">
    <source>
        <dbReference type="ARBA" id="ARBA00022475"/>
    </source>
</evidence>
<comment type="similarity">
    <text evidence="2">Belongs to the chromate ion transporter (CHR) (TC 2.A.51) family.</text>
</comment>
<keyword evidence="6 7" id="KW-0472">Membrane</keyword>
<keyword evidence="5 7" id="KW-1133">Transmembrane helix</keyword>
<evidence type="ECO:0000256" key="7">
    <source>
        <dbReference type="SAM" id="Phobius"/>
    </source>
</evidence>
<dbReference type="Proteomes" id="UP001299265">
    <property type="component" value="Unassembled WGS sequence"/>
</dbReference>